<keyword evidence="3" id="KW-1185">Reference proteome</keyword>
<dbReference type="OrthoDB" id="4525913at2759"/>
<dbReference type="GeneID" id="63763493"/>
<protein>
    <submittedName>
        <fullName evidence="2">Uncharacterized protein</fullName>
    </submittedName>
</protein>
<dbReference type="VEuPathDB" id="FungiDB:ASPSYDRAFT_47414"/>
<dbReference type="EMBL" id="KV878589">
    <property type="protein sequence ID" value="OJJ57117.1"/>
    <property type="molecule type" value="Genomic_DNA"/>
</dbReference>
<keyword evidence="1" id="KW-0732">Signal</keyword>
<dbReference type="Proteomes" id="UP000184356">
    <property type="component" value="Unassembled WGS sequence"/>
</dbReference>
<dbReference type="RefSeq" id="XP_040700923.1">
    <property type="nucleotide sequence ID" value="XM_040847420.1"/>
</dbReference>
<feature type="signal peptide" evidence="1">
    <location>
        <begin position="1"/>
        <end position="17"/>
    </location>
</feature>
<dbReference type="AlphaFoldDB" id="A0A1L9TCG8"/>
<sequence>MLSLRALTLLLPALSAAYTLKACTDTGCEEGCVDFSADDVSSDSDCMDFGFVAKSVVWFDTLNTLDGWYNAGCNGGPGSEDAWISNGRPEYNDCVSLDDSQQASNGIRYYIVNNSGS</sequence>
<feature type="chain" id="PRO_5012431311" evidence="1">
    <location>
        <begin position="18"/>
        <end position="117"/>
    </location>
</feature>
<evidence type="ECO:0000313" key="2">
    <source>
        <dbReference type="EMBL" id="OJJ57117.1"/>
    </source>
</evidence>
<name>A0A1L9TCG8_9EURO</name>
<gene>
    <name evidence="2" type="ORF">ASPSYDRAFT_47414</name>
</gene>
<organism evidence="2 3">
    <name type="scientific">Aspergillus sydowii CBS 593.65</name>
    <dbReference type="NCBI Taxonomy" id="1036612"/>
    <lineage>
        <taxon>Eukaryota</taxon>
        <taxon>Fungi</taxon>
        <taxon>Dikarya</taxon>
        <taxon>Ascomycota</taxon>
        <taxon>Pezizomycotina</taxon>
        <taxon>Eurotiomycetes</taxon>
        <taxon>Eurotiomycetidae</taxon>
        <taxon>Eurotiales</taxon>
        <taxon>Aspergillaceae</taxon>
        <taxon>Aspergillus</taxon>
        <taxon>Aspergillus subgen. Nidulantes</taxon>
    </lineage>
</organism>
<evidence type="ECO:0000256" key="1">
    <source>
        <dbReference type="SAM" id="SignalP"/>
    </source>
</evidence>
<proteinExistence type="predicted"/>
<evidence type="ECO:0000313" key="3">
    <source>
        <dbReference type="Proteomes" id="UP000184356"/>
    </source>
</evidence>
<reference evidence="3" key="1">
    <citation type="journal article" date="2017" name="Genome Biol.">
        <title>Comparative genomics reveals high biological diversity and specific adaptations in the industrially and medically important fungal genus Aspergillus.</title>
        <authorList>
            <person name="de Vries R.P."/>
            <person name="Riley R."/>
            <person name="Wiebenga A."/>
            <person name="Aguilar-Osorio G."/>
            <person name="Amillis S."/>
            <person name="Uchima C.A."/>
            <person name="Anderluh G."/>
            <person name="Asadollahi M."/>
            <person name="Askin M."/>
            <person name="Barry K."/>
            <person name="Battaglia E."/>
            <person name="Bayram O."/>
            <person name="Benocci T."/>
            <person name="Braus-Stromeyer S.A."/>
            <person name="Caldana C."/>
            <person name="Canovas D."/>
            <person name="Cerqueira G.C."/>
            <person name="Chen F."/>
            <person name="Chen W."/>
            <person name="Choi C."/>
            <person name="Clum A."/>
            <person name="Dos Santos R.A."/>
            <person name="Damasio A.R."/>
            <person name="Diallinas G."/>
            <person name="Emri T."/>
            <person name="Fekete E."/>
            <person name="Flipphi M."/>
            <person name="Freyberg S."/>
            <person name="Gallo A."/>
            <person name="Gournas C."/>
            <person name="Habgood R."/>
            <person name="Hainaut M."/>
            <person name="Harispe M.L."/>
            <person name="Henrissat B."/>
            <person name="Hilden K.S."/>
            <person name="Hope R."/>
            <person name="Hossain A."/>
            <person name="Karabika E."/>
            <person name="Karaffa L."/>
            <person name="Karanyi Z."/>
            <person name="Krasevec N."/>
            <person name="Kuo A."/>
            <person name="Kusch H."/>
            <person name="LaButti K."/>
            <person name="Lagendijk E.L."/>
            <person name="Lapidus A."/>
            <person name="Levasseur A."/>
            <person name="Lindquist E."/>
            <person name="Lipzen A."/>
            <person name="Logrieco A.F."/>
            <person name="MacCabe A."/>
            <person name="Maekelae M.R."/>
            <person name="Malavazi I."/>
            <person name="Melin P."/>
            <person name="Meyer V."/>
            <person name="Mielnichuk N."/>
            <person name="Miskei M."/>
            <person name="Molnar A.P."/>
            <person name="Mule G."/>
            <person name="Ngan C.Y."/>
            <person name="Orejas M."/>
            <person name="Orosz E."/>
            <person name="Ouedraogo J.P."/>
            <person name="Overkamp K.M."/>
            <person name="Park H.-S."/>
            <person name="Perrone G."/>
            <person name="Piumi F."/>
            <person name="Punt P.J."/>
            <person name="Ram A.F."/>
            <person name="Ramon A."/>
            <person name="Rauscher S."/>
            <person name="Record E."/>
            <person name="Riano-Pachon D.M."/>
            <person name="Robert V."/>
            <person name="Roehrig J."/>
            <person name="Ruller R."/>
            <person name="Salamov A."/>
            <person name="Salih N.S."/>
            <person name="Samson R.A."/>
            <person name="Sandor E."/>
            <person name="Sanguinetti M."/>
            <person name="Schuetze T."/>
            <person name="Sepcic K."/>
            <person name="Shelest E."/>
            <person name="Sherlock G."/>
            <person name="Sophianopoulou V."/>
            <person name="Squina F.M."/>
            <person name="Sun H."/>
            <person name="Susca A."/>
            <person name="Todd R.B."/>
            <person name="Tsang A."/>
            <person name="Unkles S.E."/>
            <person name="van de Wiele N."/>
            <person name="van Rossen-Uffink D."/>
            <person name="Oliveira J.V."/>
            <person name="Vesth T.C."/>
            <person name="Visser J."/>
            <person name="Yu J.-H."/>
            <person name="Zhou M."/>
            <person name="Andersen M.R."/>
            <person name="Archer D.B."/>
            <person name="Baker S.E."/>
            <person name="Benoit I."/>
            <person name="Brakhage A.A."/>
            <person name="Braus G.H."/>
            <person name="Fischer R."/>
            <person name="Frisvad J.C."/>
            <person name="Goldman G.H."/>
            <person name="Houbraken J."/>
            <person name="Oakley B."/>
            <person name="Pocsi I."/>
            <person name="Scazzocchio C."/>
            <person name="Seiboth B."/>
            <person name="vanKuyk P.A."/>
            <person name="Wortman J."/>
            <person name="Dyer P.S."/>
            <person name="Grigoriev I.V."/>
        </authorList>
    </citation>
    <scope>NUCLEOTIDE SEQUENCE [LARGE SCALE GENOMIC DNA]</scope>
    <source>
        <strain evidence="3">CBS 593.65</strain>
    </source>
</reference>
<accession>A0A1L9TCG8</accession>